<reference evidence="1" key="1">
    <citation type="submission" date="2017-02" db="EMBL/GenBank/DDBJ databases">
        <authorList>
            <person name="Regsiter A."/>
            <person name="William W."/>
        </authorList>
    </citation>
    <scope>NUCLEOTIDE SEQUENCE</scope>
    <source>
        <strain evidence="1">Bib</strain>
    </source>
</reference>
<dbReference type="AlphaFoldDB" id="A0A3P3XHS9"/>
<organism evidence="1">
    <name type="scientific">uncultured spirochete</name>
    <dbReference type="NCBI Taxonomy" id="156406"/>
    <lineage>
        <taxon>Bacteria</taxon>
        <taxon>Pseudomonadati</taxon>
        <taxon>Spirochaetota</taxon>
        <taxon>Spirochaetia</taxon>
        <taxon>Spirochaetales</taxon>
        <taxon>environmental samples</taxon>
    </lineage>
</organism>
<name>A0A3P3XHS9_9SPIR</name>
<gene>
    <name evidence="1" type="ORF">SPIROBIBN47_170003</name>
</gene>
<proteinExistence type="predicted"/>
<protein>
    <submittedName>
        <fullName evidence="1">Uncharacterized protein</fullName>
    </submittedName>
</protein>
<evidence type="ECO:0000313" key="1">
    <source>
        <dbReference type="EMBL" id="SLM11020.1"/>
    </source>
</evidence>
<sequence>MSILTRLFFVLLADERIELFELFDFIFGADEGGVWGVDDDDVLAAEKGDEVRGVGGDGEVAGTFDEEGFGSVLGGWCALGVPGAARRGEHGAVALRIGVREGAVGVP</sequence>
<dbReference type="EMBL" id="FWDM01000009">
    <property type="protein sequence ID" value="SLM11020.1"/>
    <property type="molecule type" value="Genomic_DNA"/>
</dbReference>
<accession>A0A3P3XHS9</accession>